<dbReference type="GeneID" id="90829896"/>
<reference evidence="2" key="1">
    <citation type="submission" date="2017-08" db="EMBL/GenBank/DDBJ databases">
        <authorList>
            <person name="Cuomo C."/>
            <person name="Billmyre B."/>
            <person name="Heitman J."/>
        </authorList>
    </citation>
    <scope>NUCLEOTIDE SEQUENCE</scope>
    <source>
        <strain evidence="2">CBS 12478</strain>
    </source>
</reference>
<evidence type="ECO:0000256" key="1">
    <source>
        <dbReference type="SAM" id="MobiDB-lite"/>
    </source>
</evidence>
<dbReference type="KEGG" id="ksn:90829896"/>
<name>A0AAJ8MVM1_9TREE</name>
<organism evidence="2 3">
    <name type="scientific">Kwoniella shandongensis</name>
    <dbReference type="NCBI Taxonomy" id="1734106"/>
    <lineage>
        <taxon>Eukaryota</taxon>
        <taxon>Fungi</taxon>
        <taxon>Dikarya</taxon>
        <taxon>Basidiomycota</taxon>
        <taxon>Agaricomycotina</taxon>
        <taxon>Tremellomycetes</taxon>
        <taxon>Tremellales</taxon>
        <taxon>Cryptococcaceae</taxon>
        <taxon>Kwoniella</taxon>
    </lineage>
</organism>
<dbReference type="AlphaFoldDB" id="A0AAJ8MVM1"/>
<dbReference type="Proteomes" id="UP000322225">
    <property type="component" value="Chromosome 2"/>
</dbReference>
<evidence type="ECO:0000313" key="3">
    <source>
        <dbReference type="Proteomes" id="UP000322225"/>
    </source>
</evidence>
<feature type="compositionally biased region" description="Basic and acidic residues" evidence="1">
    <location>
        <begin position="312"/>
        <end position="322"/>
    </location>
</feature>
<feature type="region of interest" description="Disordered" evidence="1">
    <location>
        <begin position="1"/>
        <end position="66"/>
    </location>
</feature>
<evidence type="ECO:0000313" key="2">
    <source>
        <dbReference type="EMBL" id="WWD16751.1"/>
    </source>
</evidence>
<keyword evidence="3" id="KW-1185">Reference proteome</keyword>
<gene>
    <name evidence="2" type="ORF">CI109_101182</name>
</gene>
<feature type="region of interest" description="Disordered" evidence="1">
    <location>
        <begin position="245"/>
        <end position="340"/>
    </location>
</feature>
<feature type="compositionally biased region" description="Basic and acidic residues" evidence="1">
    <location>
        <begin position="25"/>
        <end position="46"/>
    </location>
</feature>
<accession>A0AAJ8MVM1</accession>
<dbReference type="EMBL" id="CP144052">
    <property type="protein sequence ID" value="WWD16751.1"/>
    <property type="molecule type" value="Genomic_DNA"/>
</dbReference>
<sequence>MDSSRSRSPVKLRSKRGWSPSRPAGSDHRVSSDEEGDHGGRGKREFSTGTSWPMSDEHASLMSPERVVPARESKSADKAKLAVVANGRLGSTTMSSNNNAANDDDTWKTLKLPDVVKYLKNIALLNGEMTASLRKKLVSTANYLSGQDPDTLFGEQPLGVVVAVAKTKYPAEFIQGGRILLTPELYPLIDDSMPPNWRLATSTKKKAPKGDRIKERYEWAKKTLPVLTQDQFADLWKQGKAVRMARHEGEAQERKRNRLEQKEKNKKLMEEQQREGKKGKKGKKKQKAMSSEEREIESEDDMSSIEEQVVVGERDGEVEKSGSKRRRSGGAVDGHRALKH</sequence>
<dbReference type="RefSeq" id="XP_065822987.1">
    <property type="nucleotide sequence ID" value="XM_065966915.1"/>
</dbReference>
<reference evidence="2" key="2">
    <citation type="submission" date="2024-01" db="EMBL/GenBank/DDBJ databases">
        <title>Comparative genomics of Cryptococcus and Kwoniella reveals pathogenesis evolution and contrasting modes of karyotype evolution via chromosome fusion or intercentromeric recombination.</title>
        <authorList>
            <person name="Coelho M.A."/>
            <person name="David-Palma M."/>
            <person name="Shea T."/>
            <person name="Bowers K."/>
            <person name="McGinley-Smith S."/>
            <person name="Mohammad A.W."/>
            <person name="Gnirke A."/>
            <person name="Yurkov A.M."/>
            <person name="Nowrousian M."/>
            <person name="Sun S."/>
            <person name="Cuomo C.A."/>
            <person name="Heitman J."/>
        </authorList>
    </citation>
    <scope>NUCLEOTIDE SEQUENCE</scope>
    <source>
        <strain evidence="2">CBS 12478</strain>
    </source>
</reference>
<protein>
    <submittedName>
        <fullName evidence="2">Uncharacterized protein</fullName>
    </submittedName>
</protein>
<feature type="compositionally biased region" description="Acidic residues" evidence="1">
    <location>
        <begin position="294"/>
        <end position="304"/>
    </location>
</feature>
<feature type="compositionally biased region" description="Basic residues" evidence="1">
    <location>
        <begin position="277"/>
        <end position="287"/>
    </location>
</feature>
<feature type="compositionally biased region" description="Basic and acidic residues" evidence="1">
    <location>
        <begin position="245"/>
        <end position="276"/>
    </location>
</feature>
<proteinExistence type="predicted"/>